<dbReference type="GO" id="GO:0019755">
    <property type="term" value="P:one-carbon compound transport"/>
    <property type="evidence" value="ECO:0007669"/>
    <property type="project" value="UniProtKB-ARBA"/>
</dbReference>
<dbReference type="PRINTS" id="PR00783">
    <property type="entry name" value="MINTRINSICP"/>
</dbReference>
<evidence type="ECO:0000256" key="4">
    <source>
        <dbReference type="ARBA" id="ARBA00022737"/>
    </source>
</evidence>
<dbReference type="Pfam" id="PF00230">
    <property type="entry name" value="MIP"/>
    <property type="match status" value="1"/>
</dbReference>
<evidence type="ECO:0000256" key="3">
    <source>
        <dbReference type="ARBA" id="ARBA00022692"/>
    </source>
</evidence>
<evidence type="ECO:0000256" key="2">
    <source>
        <dbReference type="ARBA" id="ARBA00022448"/>
    </source>
</evidence>
<feature type="transmembrane region" description="Helical" evidence="7">
    <location>
        <begin position="186"/>
        <end position="209"/>
    </location>
</feature>
<dbReference type="GO" id="GO:0015250">
    <property type="term" value="F:water channel activity"/>
    <property type="evidence" value="ECO:0007669"/>
    <property type="project" value="TreeGrafter"/>
</dbReference>
<name>A0A6J6SB56_9ZZZZ</name>
<keyword evidence="3 7" id="KW-0812">Transmembrane</keyword>
<gene>
    <name evidence="8" type="ORF">UFOPK2689_01224</name>
</gene>
<dbReference type="Gene3D" id="1.20.1080.10">
    <property type="entry name" value="Glycerol uptake facilitator protein"/>
    <property type="match status" value="2"/>
</dbReference>
<comment type="subcellular location">
    <subcellularLocation>
        <location evidence="1">Endomembrane system</location>
        <topology evidence="1">Multi-pass membrane protein</topology>
    </subcellularLocation>
</comment>
<feature type="transmembrane region" description="Helical" evidence="7">
    <location>
        <begin position="36"/>
        <end position="61"/>
    </location>
</feature>
<accession>A0A6J6SB56</accession>
<feature type="transmembrane region" description="Helical" evidence="7">
    <location>
        <begin position="119"/>
        <end position="139"/>
    </location>
</feature>
<dbReference type="InterPro" id="IPR034294">
    <property type="entry name" value="Aquaporin_transptr"/>
</dbReference>
<dbReference type="AlphaFoldDB" id="A0A6J6SB56"/>
<evidence type="ECO:0000256" key="7">
    <source>
        <dbReference type="SAM" id="Phobius"/>
    </source>
</evidence>
<dbReference type="InterPro" id="IPR023271">
    <property type="entry name" value="Aquaporin-like"/>
</dbReference>
<keyword evidence="4" id="KW-0677">Repeat</keyword>
<evidence type="ECO:0000256" key="1">
    <source>
        <dbReference type="ARBA" id="ARBA00004127"/>
    </source>
</evidence>
<organism evidence="8">
    <name type="scientific">freshwater metagenome</name>
    <dbReference type="NCBI Taxonomy" id="449393"/>
    <lineage>
        <taxon>unclassified sequences</taxon>
        <taxon>metagenomes</taxon>
        <taxon>ecological metagenomes</taxon>
    </lineage>
</organism>
<evidence type="ECO:0000256" key="5">
    <source>
        <dbReference type="ARBA" id="ARBA00022989"/>
    </source>
</evidence>
<dbReference type="InterPro" id="IPR000425">
    <property type="entry name" value="MIP"/>
</dbReference>
<proteinExistence type="predicted"/>
<sequence>MMKKIAGEFIGTFLLLATIVGSGIMATNLSDDSGVQLIINVFSIISLLFVIILVLGPISGAHFNPVVTLAELFLKRIDVSTALLYIAIQFIAATAGTMVANFMFSKPLLFSSHHNRDGFPILLGEVIATAGLLAIIALLRKQEKTGLIPIAIAAWIGSACFFTSSTSFANPAVTFARAWSDTFAGIAPHSVLPFMGAQIIGAILGLAIAKGISNER</sequence>
<feature type="transmembrane region" description="Helical" evidence="7">
    <location>
        <begin position="82"/>
        <end position="104"/>
    </location>
</feature>
<protein>
    <submittedName>
        <fullName evidence="8">Unannotated protein</fullName>
    </submittedName>
</protein>
<dbReference type="EMBL" id="CAEZYL010000117">
    <property type="protein sequence ID" value="CAB4731805.1"/>
    <property type="molecule type" value="Genomic_DNA"/>
</dbReference>
<dbReference type="PANTHER" id="PTHR45665:SF9">
    <property type="entry name" value="AQUAPORIN-8"/>
    <property type="match status" value="1"/>
</dbReference>
<reference evidence="8" key="1">
    <citation type="submission" date="2020-05" db="EMBL/GenBank/DDBJ databases">
        <authorList>
            <person name="Chiriac C."/>
            <person name="Salcher M."/>
            <person name="Ghai R."/>
            <person name="Kavagutti S V."/>
        </authorList>
    </citation>
    <scope>NUCLEOTIDE SEQUENCE</scope>
</reference>
<dbReference type="GO" id="GO:0005737">
    <property type="term" value="C:cytoplasm"/>
    <property type="evidence" value="ECO:0007669"/>
    <property type="project" value="UniProtKB-ARBA"/>
</dbReference>
<evidence type="ECO:0000256" key="6">
    <source>
        <dbReference type="ARBA" id="ARBA00023136"/>
    </source>
</evidence>
<dbReference type="GO" id="GO:0012505">
    <property type="term" value="C:endomembrane system"/>
    <property type="evidence" value="ECO:0007669"/>
    <property type="project" value="UniProtKB-SubCell"/>
</dbReference>
<keyword evidence="6 7" id="KW-0472">Membrane</keyword>
<dbReference type="SUPFAM" id="SSF81338">
    <property type="entry name" value="Aquaporin-like"/>
    <property type="match status" value="1"/>
</dbReference>
<dbReference type="PANTHER" id="PTHR45665">
    <property type="entry name" value="AQUAPORIN-8"/>
    <property type="match status" value="1"/>
</dbReference>
<keyword evidence="5 7" id="KW-1133">Transmembrane helix</keyword>
<evidence type="ECO:0000313" key="8">
    <source>
        <dbReference type="EMBL" id="CAB4731805.1"/>
    </source>
</evidence>
<dbReference type="GO" id="GO:0016020">
    <property type="term" value="C:membrane"/>
    <property type="evidence" value="ECO:0007669"/>
    <property type="project" value="InterPro"/>
</dbReference>
<keyword evidence="2" id="KW-0813">Transport</keyword>
<feature type="transmembrane region" description="Helical" evidence="7">
    <location>
        <begin position="146"/>
        <end position="166"/>
    </location>
</feature>